<feature type="region of interest" description="Disordered" evidence="1">
    <location>
        <begin position="440"/>
        <end position="468"/>
    </location>
</feature>
<feature type="compositionally biased region" description="Polar residues" evidence="1">
    <location>
        <begin position="1"/>
        <end position="11"/>
    </location>
</feature>
<dbReference type="PANTHER" id="PTHR14778">
    <property type="entry name" value="KINETOCHORE-ASSOCIATED PROTEIN DSN1 HOMOLOG"/>
    <property type="match status" value="1"/>
</dbReference>
<feature type="region of interest" description="Disordered" evidence="1">
    <location>
        <begin position="480"/>
        <end position="531"/>
    </location>
</feature>
<evidence type="ECO:0000313" key="2">
    <source>
        <dbReference type="EMBL" id="KAH8991190.1"/>
    </source>
</evidence>
<feature type="compositionally biased region" description="Low complexity" evidence="1">
    <location>
        <begin position="70"/>
        <end position="86"/>
    </location>
</feature>
<dbReference type="EMBL" id="JAKELL010000027">
    <property type="protein sequence ID" value="KAH8991190.1"/>
    <property type="molecule type" value="Genomic_DNA"/>
</dbReference>
<feature type="compositionally biased region" description="Basic and acidic residues" evidence="1">
    <location>
        <begin position="124"/>
        <end position="145"/>
    </location>
</feature>
<feature type="compositionally biased region" description="Basic and acidic residues" evidence="1">
    <location>
        <begin position="493"/>
        <end position="510"/>
    </location>
</feature>
<dbReference type="Proteomes" id="UP001201163">
    <property type="component" value="Unassembled WGS sequence"/>
</dbReference>
<name>A0AAD4LJT6_9AGAM</name>
<organism evidence="2 3">
    <name type="scientific">Lactarius akahatsu</name>
    <dbReference type="NCBI Taxonomy" id="416441"/>
    <lineage>
        <taxon>Eukaryota</taxon>
        <taxon>Fungi</taxon>
        <taxon>Dikarya</taxon>
        <taxon>Basidiomycota</taxon>
        <taxon>Agaricomycotina</taxon>
        <taxon>Agaricomycetes</taxon>
        <taxon>Russulales</taxon>
        <taxon>Russulaceae</taxon>
        <taxon>Lactarius</taxon>
    </lineage>
</organism>
<dbReference type="GO" id="GO:0007059">
    <property type="term" value="P:chromosome segregation"/>
    <property type="evidence" value="ECO:0007669"/>
    <property type="project" value="InterPro"/>
</dbReference>
<feature type="compositionally biased region" description="Polar residues" evidence="1">
    <location>
        <begin position="182"/>
        <end position="206"/>
    </location>
</feature>
<dbReference type="InterPro" id="IPR013218">
    <property type="entry name" value="Dsn1/Mis13"/>
</dbReference>
<dbReference type="PANTHER" id="PTHR14778:SF2">
    <property type="entry name" value="KINETOCHORE-ASSOCIATED PROTEIN DSN1 HOMOLOG"/>
    <property type="match status" value="1"/>
</dbReference>
<evidence type="ECO:0000256" key="1">
    <source>
        <dbReference type="SAM" id="MobiDB-lite"/>
    </source>
</evidence>
<feature type="compositionally biased region" description="Low complexity" evidence="1">
    <location>
        <begin position="146"/>
        <end position="158"/>
    </location>
</feature>
<feature type="region of interest" description="Disordered" evidence="1">
    <location>
        <begin position="1"/>
        <end position="206"/>
    </location>
</feature>
<reference evidence="2" key="1">
    <citation type="submission" date="2022-01" db="EMBL/GenBank/DDBJ databases">
        <title>Comparative genomics reveals a dynamic genome evolution in the ectomycorrhizal milk-cap (Lactarius) mushrooms.</title>
        <authorList>
            <consortium name="DOE Joint Genome Institute"/>
            <person name="Lebreton A."/>
            <person name="Tang N."/>
            <person name="Kuo A."/>
            <person name="LaButti K."/>
            <person name="Drula E."/>
            <person name="Barry K."/>
            <person name="Clum A."/>
            <person name="Lipzen A."/>
            <person name="Mousain D."/>
            <person name="Ng V."/>
            <person name="Wang R."/>
            <person name="Wang X."/>
            <person name="Dai Y."/>
            <person name="Henrissat B."/>
            <person name="Grigoriev I.V."/>
            <person name="Guerin-Laguette A."/>
            <person name="Yu F."/>
            <person name="Martin F.M."/>
        </authorList>
    </citation>
    <scope>NUCLEOTIDE SEQUENCE</scope>
    <source>
        <strain evidence="2">QP</strain>
    </source>
</reference>
<comment type="caution">
    <text evidence="2">The sequence shown here is derived from an EMBL/GenBank/DDBJ whole genome shotgun (WGS) entry which is preliminary data.</text>
</comment>
<feature type="compositionally biased region" description="Basic and acidic residues" evidence="1">
    <location>
        <begin position="160"/>
        <end position="176"/>
    </location>
</feature>
<dbReference type="GO" id="GO:0000444">
    <property type="term" value="C:MIS12/MIND type complex"/>
    <property type="evidence" value="ECO:0007669"/>
    <property type="project" value="InterPro"/>
</dbReference>
<dbReference type="GO" id="GO:0051301">
    <property type="term" value="P:cell division"/>
    <property type="evidence" value="ECO:0007669"/>
    <property type="project" value="InterPro"/>
</dbReference>
<feature type="compositionally biased region" description="Low complexity" evidence="1">
    <location>
        <begin position="480"/>
        <end position="492"/>
    </location>
</feature>
<evidence type="ECO:0000313" key="3">
    <source>
        <dbReference type="Proteomes" id="UP001201163"/>
    </source>
</evidence>
<sequence length="531" mass="58733">MNITSTITSNPDRPMIPSEASGKRKASDDNSSNTNGALKPKRPRNDNSASNKRKLLNGEEQRSGLVIIRGSQSQPPSSQPSSNGSSALAGPSQPPNKRFRETPTNAPITKGKHRSPDEDGVVEEDVRRMEMETDALRRAAHHSRDPLPSSDTLLPLAPRETPKIEQNRAMRGEGSRTPRRASMSSRGKRLSNSFDRTGVITQPHPSVNDTSLYKHIDSELPDPDRARQLILLCAARAPLPAPREGKDPPSQLSEKGVKLFQDMKDDLLLLLAERKIDLKGMRSDEPGSATNRGVEVRANEQNVNNRGRTTRFNDAINLAKAEDDAWTAVGQFYNAYQESVMKELEQRQRAKGKQRADPEEDLRISELPEQFHNAVNLARSVLAKDATGGHDPHSHRWSELRYQTDELHTLVHTTVQMANAAETDLDRRFAHLSHILHTRTRPAAGPPTQPAPTSTFLPRRHADPSDSRDVLRALARVEAARPANQVSVAASRAAREVQRAQDAPASERRMTLVAPPTPRTPRRPGTPGRGR</sequence>
<protein>
    <submittedName>
        <fullName evidence="2">Mis12-Mtw1 protein family-domain-containing protein</fullName>
    </submittedName>
</protein>
<proteinExistence type="predicted"/>
<accession>A0AAD4LJT6</accession>
<gene>
    <name evidence="2" type="ORF">EDB92DRAFT_1816379</name>
</gene>
<keyword evidence="3" id="KW-1185">Reference proteome</keyword>
<dbReference type="Pfam" id="PF08202">
    <property type="entry name" value="MIS13"/>
    <property type="match status" value="1"/>
</dbReference>
<dbReference type="AlphaFoldDB" id="A0AAD4LJT6"/>